<name>A0A2T6BCA3_9BACL</name>
<dbReference type="InterPro" id="IPR036291">
    <property type="entry name" value="NAD(P)-bd_dom_sf"/>
</dbReference>
<dbReference type="Gene3D" id="3.40.50.720">
    <property type="entry name" value="NAD(P)-binding Rossmann-like Domain"/>
    <property type="match status" value="1"/>
</dbReference>
<dbReference type="SUPFAM" id="SSF51735">
    <property type="entry name" value="NAD(P)-binding Rossmann-fold domains"/>
    <property type="match status" value="1"/>
</dbReference>
<dbReference type="AlphaFoldDB" id="A0A2T6BCA3"/>
<dbReference type="InterPro" id="IPR020904">
    <property type="entry name" value="Sc_DH/Rdtase_CS"/>
</dbReference>
<dbReference type="PROSITE" id="PS00061">
    <property type="entry name" value="ADH_SHORT"/>
    <property type="match status" value="1"/>
</dbReference>
<dbReference type="GO" id="GO:0016491">
    <property type="term" value="F:oxidoreductase activity"/>
    <property type="evidence" value="ECO:0007669"/>
    <property type="project" value="UniProtKB-KW"/>
</dbReference>
<accession>A0A2T6BCA3</accession>
<evidence type="ECO:0000313" key="6">
    <source>
        <dbReference type="Proteomes" id="UP000244240"/>
    </source>
</evidence>
<feature type="domain" description="Ketoreductase" evidence="4">
    <location>
        <begin position="13"/>
        <end position="194"/>
    </location>
</feature>
<evidence type="ECO:0000313" key="5">
    <source>
        <dbReference type="EMBL" id="PTX53711.1"/>
    </source>
</evidence>
<dbReference type="InterPro" id="IPR002347">
    <property type="entry name" value="SDR_fam"/>
</dbReference>
<organism evidence="5 6">
    <name type="scientific">Melghirimyces profundicolus</name>
    <dbReference type="NCBI Taxonomy" id="1242148"/>
    <lineage>
        <taxon>Bacteria</taxon>
        <taxon>Bacillati</taxon>
        <taxon>Bacillota</taxon>
        <taxon>Bacilli</taxon>
        <taxon>Bacillales</taxon>
        <taxon>Thermoactinomycetaceae</taxon>
        <taxon>Melghirimyces</taxon>
    </lineage>
</organism>
<evidence type="ECO:0000256" key="1">
    <source>
        <dbReference type="ARBA" id="ARBA00006484"/>
    </source>
</evidence>
<dbReference type="PRINTS" id="PR00081">
    <property type="entry name" value="GDHRDH"/>
</dbReference>
<comment type="caution">
    <text evidence="5">The sequence shown here is derived from an EMBL/GenBank/DDBJ whole genome shotgun (WGS) entry which is preliminary data.</text>
</comment>
<dbReference type="PANTHER" id="PTHR42879:SF2">
    <property type="entry name" value="3-OXOACYL-[ACYL-CARRIER-PROTEIN] REDUCTASE FABG"/>
    <property type="match status" value="1"/>
</dbReference>
<dbReference type="GO" id="GO:0008206">
    <property type="term" value="P:bile acid metabolic process"/>
    <property type="evidence" value="ECO:0007669"/>
    <property type="project" value="UniProtKB-ARBA"/>
</dbReference>
<dbReference type="InterPro" id="IPR057326">
    <property type="entry name" value="KR_dom"/>
</dbReference>
<evidence type="ECO:0000259" key="4">
    <source>
        <dbReference type="SMART" id="SM00822"/>
    </source>
</evidence>
<gene>
    <name evidence="5" type="ORF">C8P63_12731</name>
</gene>
<evidence type="ECO:0000256" key="2">
    <source>
        <dbReference type="ARBA" id="ARBA00023002"/>
    </source>
</evidence>
<reference evidence="5 6" key="1">
    <citation type="submission" date="2018-04" db="EMBL/GenBank/DDBJ databases">
        <title>Genomic Encyclopedia of Archaeal and Bacterial Type Strains, Phase II (KMG-II): from individual species to whole genera.</title>
        <authorList>
            <person name="Goeker M."/>
        </authorList>
    </citation>
    <scope>NUCLEOTIDE SEQUENCE [LARGE SCALE GENOMIC DNA]</scope>
    <source>
        <strain evidence="5 6">DSM 45787</strain>
    </source>
</reference>
<dbReference type="Pfam" id="PF00106">
    <property type="entry name" value="adh_short"/>
    <property type="match status" value="1"/>
</dbReference>
<keyword evidence="6" id="KW-1185">Reference proteome</keyword>
<protein>
    <submittedName>
        <fullName evidence="5">3-oxoacyl-[acyl-carrier protein] reductase</fullName>
    </submittedName>
</protein>
<sequence>MDSVFSSGALKGKTALVTGATGGIGREIAKRLRGMGANLVLTGRRGNVLKELKKELDTVEGFGDVVIVTADLTEETGRENVVRKASDSFGGTEILVNNAGAFASALLEEVKEEEMEWVMKVNFFSVVMLTQKVYEEMKRKKSGKIIQISSLSGIRGWEGGTLYASSKFAVNGFTQCLAVEAAKHGIQVNAVAPGFVETEMAREAIGAKAERAGRSLAEMWAQMEQGLPTGRLTTPEEVANAVAFLSTGAVDNMTGTYLRISGGGLLG</sequence>
<dbReference type="OrthoDB" id="9803333at2"/>
<comment type="similarity">
    <text evidence="1 3">Belongs to the short-chain dehydrogenases/reductases (SDR) family.</text>
</comment>
<dbReference type="PANTHER" id="PTHR42879">
    <property type="entry name" value="3-OXOACYL-(ACYL-CARRIER-PROTEIN) REDUCTASE"/>
    <property type="match status" value="1"/>
</dbReference>
<dbReference type="CDD" id="cd05233">
    <property type="entry name" value="SDR_c"/>
    <property type="match status" value="1"/>
</dbReference>
<dbReference type="RefSeq" id="WP_108025703.1">
    <property type="nucleotide sequence ID" value="NZ_QBKR01000027.1"/>
</dbReference>
<proteinExistence type="inferred from homology"/>
<evidence type="ECO:0000256" key="3">
    <source>
        <dbReference type="RuleBase" id="RU000363"/>
    </source>
</evidence>
<dbReference type="PRINTS" id="PR00080">
    <property type="entry name" value="SDRFAMILY"/>
</dbReference>
<dbReference type="EMBL" id="QBKR01000027">
    <property type="protein sequence ID" value="PTX53711.1"/>
    <property type="molecule type" value="Genomic_DNA"/>
</dbReference>
<dbReference type="FunFam" id="3.40.50.720:FF:000084">
    <property type="entry name" value="Short-chain dehydrogenase reductase"/>
    <property type="match status" value="1"/>
</dbReference>
<dbReference type="SMART" id="SM00822">
    <property type="entry name" value="PKS_KR"/>
    <property type="match status" value="1"/>
</dbReference>
<dbReference type="InterPro" id="IPR050259">
    <property type="entry name" value="SDR"/>
</dbReference>
<keyword evidence="2" id="KW-0560">Oxidoreductase</keyword>
<dbReference type="Proteomes" id="UP000244240">
    <property type="component" value="Unassembled WGS sequence"/>
</dbReference>